<dbReference type="CDD" id="cd20298">
    <property type="entry name" value="cupin_UAH"/>
    <property type="match status" value="1"/>
</dbReference>
<dbReference type="InterPro" id="IPR024060">
    <property type="entry name" value="Ureidoglycolate_lyase_dom_sf"/>
</dbReference>
<keyword evidence="3" id="KW-0456">Lyase</keyword>
<dbReference type="PANTHER" id="PTHR21221">
    <property type="entry name" value="UREIDOGLYCOLATE HYDROLASE"/>
    <property type="match status" value="1"/>
</dbReference>
<dbReference type="InterPro" id="IPR047233">
    <property type="entry name" value="UAH_cupin"/>
</dbReference>
<dbReference type="InterPro" id="IPR011051">
    <property type="entry name" value="RmlC_Cupin_sf"/>
</dbReference>
<evidence type="ECO:0000256" key="2">
    <source>
        <dbReference type="ARBA" id="ARBA00022631"/>
    </source>
</evidence>
<dbReference type="GO" id="GO:0006144">
    <property type="term" value="P:purine nucleobase metabolic process"/>
    <property type="evidence" value="ECO:0007669"/>
    <property type="project" value="UniProtKB-KW"/>
</dbReference>
<sequence length="202" mass="22392">MLAELLTIEGFCRFGSIVSPDEEISKLDSSAKNANQGTAFKLLKISQLQNSFGQLVPTPSVNIFRCFPQIHLQKKIVENSDNETITHEVRVLEKHPFSSQTFIPMGGSANEIAYLIVVANSDLSGEPDLTTLKAFICRGNQAVTYGAGVWHAPMIVVGTRSFMDFTVVIYELLDGNHPEKDCVERLYKNQEVVIEMSTINPV</sequence>
<keyword evidence="6" id="KW-1185">Reference proteome</keyword>
<dbReference type="GO" id="GO:0000256">
    <property type="term" value="P:allantoin catabolic process"/>
    <property type="evidence" value="ECO:0007669"/>
    <property type="project" value="InterPro"/>
</dbReference>
<dbReference type="AlphaFoldDB" id="A0A1G4JMX5"/>
<name>A0A1G4JMX5_9SACH</name>
<dbReference type="GO" id="GO:0004848">
    <property type="term" value="F:ureidoglycolate hydrolase activity"/>
    <property type="evidence" value="ECO:0007669"/>
    <property type="project" value="InterPro"/>
</dbReference>
<reference evidence="5 6" key="1">
    <citation type="submission" date="2016-03" db="EMBL/GenBank/DDBJ databases">
        <authorList>
            <person name="Devillers H."/>
        </authorList>
    </citation>
    <scope>NUCLEOTIDE SEQUENCE [LARGE SCALE GENOMIC DNA]</scope>
    <source>
        <strain evidence="5">CBS 11717</strain>
    </source>
</reference>
<protein>
    <submittedName>
        <fullName evidence="5">LAMI_0E08394g1_1</fullName>
    </submittedName>
</protein>
<comment type="catalytic activity">
    <reaction evidence="4">
        <text>(S)-ureidoglycolate = urea + glyoxylate</text>
        <dbReference type="Rhea" id="RHEA:11304"/>
        <dbReference type="ChEBI" id="CHEBI:16199"/>
        <dbReference type="ChEBI" id="CHEBI:36655"/>
        <dbReference type="ChEBI" id="CHEBI:57296"/>
        <dbReference type="EC" id="4.3.2.3"/>
    </reaction>
</comment>
<evidence type="ECO:0000313" key="6">
    <source>
        <dbReference type="Proteomes" id="UP000191024"/>
    </source>
</evidence>
<organism evidence="5 6">
    <name type="scientific">Lachancea mirantina</name>
    <dbReference type="NCBI Taxonomy" id="1230905"/>
    <lineage>
        <taxon>Eukaryota</taxon>
        <taxon>Fungi</taxon>
        <taxon>Dikarya</taxon>
        <taxon>Ascomycota</taxon>
        <taxon>Saccharomycotina</taxon>
        <taxon>Saccharomycetes</taxon>
        <taxon>Saccharomycetales</taxon>
        <taxon>Saccharomycetaceae</taxon>
        <taxon>Lachancea</taxon>
    </lineage>
</organism>
<dbReference type="SUPFAM" id="SSF51182">
    <property type="entry name" value="RmlC-like cupins"/>
    <property type="match status" value="1"/>
</dbReference>
<evidence type="ECO:0000313" key="5">
    <source>
        <dbReference type="EMBL" id="SCU92022.1"/>
    </source>
</evidence>
<keyword evidence="2" id="KW-0659">Purine metabolism</keyword>
<accession>A0A1G4JMX5</accession>
<evidence type="ECO:0000256" key="3">
    <source>
        <dbReference type="ARBA" id="ARBA00023239"/>
    </source>
</evidence>
<comment type="subunit">
    <text evidence="1">Homodimer.</text>
</comment>
<dbReference type="GO" id="GO:0050385">
    <property type="term" value="F:ureidoglycolate lyase activity"/>
    <property type="evidence" value="ECO:0007669"/>
    <property type="project" value="UniProtKB-EC"/>
</dbReference>
<dbReference type="Gene3D" id="2.60.120.480">
    <property type="entry name" value="Ureidoglycolate hydrolase"/>
    <property type="match status" value="1"/>
</dbReference>
<dbReference type="OrthoDB" id="10266039at2759"/>
<dbReference type="EMBL" id="LT598465">
    <property type="protein sequence ID" value="SCU92022.1"/>
    <property type="molecule type" value="Genomic_DNA"/>
</dbReference>
<gene>
    <name evidence="5" type="ORF">LAMI_0E08394G</name>
</gene>
<evidence type="ECO:0000256" key="1">
    <source>
        <dbReference type="ARBA" id="ARBA00011738"/>
    </source>
</evidence>
<dbReference type="STRING" id="1230905.A0A1G4JMX5"/>
<evidence type="ECO:0000256" key="4">
    <source>
        <dbReference type="ARBA" id="ARBA00047684"/>
    </source>
</evidence>
<dbReference type="PANTHER" id="PTHR21221:SF1">
    <property type="entry name" value="UREIDOGLYCOLATE LYASE"/>
    <property type="match status" value="1"/>
</dbReference>
<dbReference type="InterPro" id="IPR007247">
    <property type="entry name" value="Ureidogly_lyase"/>
</dbReference>
<dbReference type="Proteomes" id="UP000191024">
    <property type="component" value="Chromosome E"/>
</dbReference>
<proteinExistence type="predicted"/>
<dbReference type="Pfam" id="PF04115">
    <property type="entry name" value="Ureidogly_lyase"/>
    <property type="match status" value="1"/>
</dbReference>